<dbReference type="EMBL" id="QJKJ01012575">
    <property type="protein sequence ID" value="RDX68364.1"/>
    <property type="molecule type" value="Genomic_DNA"/>
</dbReference>
<feature type="non-terminal residue" evidence="1">
    <location>
        <position position="1"/>
    </location>
</feature>
<accession>A0A371EQT0</accession>
<protein>
    <submittedName>
        <fullName evidence="1">Uncharacterized protein</fullName>
    </submittedName>
</protein>
<evidence type="ECO:0000313" key="1">
    <source>
        <dbReference type="EMBL" id="RDX68364.1"/>
    </source>
</evidence>
<proteinExistence type="predicted"/>
<keyword evidence="2" id="KW-1185">Reference proteome</keyword>
<name>A0A371EQT0_MUCPR</name>
<organism evidence="1 2">
    <name type="scientific">Mucuna pruriens</name>
    <name type="common">Velvet bean</name>
    <name type="synonym">Dolichos pruriens</name>
    <dbReference type="NCBI Taxonomy" id="157652"/>
    <lineage>
        <taxon>Eukaryota</taxon>
        <taxon>Viridiplantae</taxon>
        <taxon>Streptophyta</taxon>
        <taxon>Embryophyta</taxon>
        <taxon>Tracheophyta</taxon>
        <taxon>Spermatophyta</taxon>
        <taxon>Magnoliopsida</taxon>
        <taxon>eudicotyledons</taxon>
        <taxon>Gunneridae</taxon>
        <taxon>Pentapetalae</taxon>
        <taxon>rosids</taxon>
        <taxon>fabids</taxon>
        <taxon>Fabales</taxon>
        <taxon>Fabaceae</taxon>
        <taxon>Papilionoideae</taxon>
        <taxon>50 kb inversion clade</taxon>
        <taxon>NPAAA clade</taxon>
        <taxon>indigoferoid/millettioid clade</taxon>
        <taxon>Phaseoleae</taxon>
        <taxon>Mucuna</taxon>
    </lineage>
</organism>
<sequence length="219" mass="24933">MTRAGIAGVESASACRDGSGRMGVGWSRRHPVWDGSIFFQNNRLHPTRKESACEASMQSRLGRDDSVSALASQDAFSLEFFGKALLPNWESKIQCFDNIINDLHAKAGSVLTTLSTFEDTFNVTINTIVTNARGKDEIEDKDEINRERTHDDDLKDACNQQDVENHTRELTHILKEKDISPWKPFVDELSNTKDYFMKWIEMPNYSHKPVEVYMENADK</sequence>
<evidence type="ECO:0000313" key="2">
    <source>
        <dbReference type="Proteomes" id="UP000257109"/>
    </source>
</evidence>
<comment type="caution">
    <text evidence="1">The sequence shown here is derived from an EMBL/GenBank/DDBJ whole genome shotgun (WGS) entry which is preliminary data.</text>
</comment>
<dbReference type="Proteomes" id="UP000257109">
    <property type="component" value="Unassembled WGS sequence"/>
</dbReference>
<gene>
    <name evidence="1" type="ORF">CR513_52657</name>
</gene>
<dbReference type="AlphaFoldDB" id="A0A371EQT0"/>
<reference evidence="1" key="1">
    <citation type="submission" date="2018-05" db="EMBL/GenBank/DDBJ databases">
        <title>Draft genome of Mucuna pruriens seed.</title>
        <authorList>
            <person name="Nnadi N.E."/>
            <person name="Vos R."/>
            <person name="Hasami M.H."/>
            <person name="Devisetty U.K."/>
            <person name="Aguiy J.C."/>
        </authorList>
    </citation>
    <scope>NUCLEOTIDE SEQUENCE [LARGE SCALE GENOMIC DNA]</scope>
    <source>
        <strain evidence="1">JCA_2017</strain>
    </source>
</reference>